<dbReference type="EMBL" id="MU157825">
    <property type="protein sequence ID" value="KAF9534633.1"/>
    <property type="molecule type" value="Genomic_DNA"/>
</dbReference>
<keyword evidence="3" id="KW-1185">Reference proteome</keyword>
<proteinExistence type="predicted"/>
<feature type="signal peptide" evidence="1">
    <location>
        <begin position="1"/>
        <end position="29"/>
    </location>
</feature>
<keyword evidence="1" id="KW-0732">Signal</keyword>
<dbReference type="AlphaFoldDB" id="A0A9P6JW30"/>
<feature type="chain" id="PRO_5040396280" description="Secreted protein" evidence="1">
    <location>
        <begin position="30"/>
        <end position="114"/>
    </location>
</feature>
<evidence type="ECO:0000256" key="1">
    <source>
        <dbReference type="SAM" id="SignalP"/>
    </source>
</evidence>
<gene>
    <name evidence="2" type="ORF">CPB83DRAFT_842642</name>
</gene>
<comment type="caution">
    <text evidence="2">The sequence shown here is derived from an EMBL/GenBank/DDBJ whole genome shotgun (WGS) entry which is preliminary data.</text>
</comment>
<dbReference type="Proteomes" id="UP000807306">
    <property type="component" value="Unassembled WGS sequence"/>
</dbReference>
<organism evidence="2 3">
    <name type="scientific">Crepidotus variabilis</name>
    <dbReference type="NCBI Taxonomy" id="179855"/>
    <lineage>
        <taxon>Eukaryota</taxon>
        <taxon>Fungi</taxon>
        <taxon>Dikarya</taxon>
        <taxon>Basidiomycota</taxon>
        <taxon>Agaricomycotina</taxon>
        <taxon>Agaricomycetes</taxon>
        <taxon>Agaricomycetidae</taxon>
        <taxon>Agaricales</taxon>
        <taxon>Agaricineae</taxon>
        <taxon>Crepidotaceae</taxon>
        <taxon>Crepidotus</taxon>
    </lineage>
</organism>
<accession>A0A9P6JW30</accession>
<evidence type="ECO:0008006" key="4">
    <source>
        <dbReference type="Google" id="ProtNLM"/>
    </source>
</evidence>
<reference evidence="2" key="1">
    <citation type="submission" date="2020-11" db="EMBL/GenBank/DDBJ databases">
        <authorList>
            <consortium name="DOE Joint Genome Institute"/>
            <person name="Ahrendt S."/>
            <person name="Riley R."/>
            <person name="Andreopoulos W."/>
            <person name="Labutti K."/>
            <person name="Pangilinan J."/>
            <person name="Ruiz-Duenas F.J."/>
            <person name="Barrasa J.M."/>
            <person name="Sanchez-Garcia M."/>
            <person name="Camarero S."/>
            <person name="Miyauchi S."/>
            <person name="Serrano A."/>
            <person name="Linde D."/>
            <person name="Babiker R."/>
            <person name="Drula E."/>
            <person name="Ayuso-Fernandez I."/>
            <person name="Pacheco R."/>
            <person name="Padilla G."/>
            <person name="Ferreira P."/>
            <person name="Barriuso J."/>
            <person name="Kellner H."/>
            <person name="Castanera R."/>
            <person name="Alfaro M."/>
            <person name="Ramirez L."/>
            <person name="Pisabarro A.G."/>
            <person name="Kuo A."/>
            <person name="Tritt A."/>
            <person name="Lipzen A."/>
            <person name="He G."/>
            <person name="Yan M."/>
            <person name="Ng V."/>
            <person name="Cullen D."/>
            <person name="Martin F."/>
            <person name="Rosso M.-N."/>
            <person name="Henrissat B."/>
            <person name="Hibbett D."/>
            <person name="Martinez A.T."/>
            <person name="Grigoriev I.V."/>
        </authorList>
    </citation>
    <scope>NUCLEOTIDE SEQUENCE</scope>
    <source>
        <strain evidence="2">CBS 506.95</strain>
    </source>
</reference>
<protein>
    <recommendedName>
        <fullName evidence="4">Secreted protein</fullName>
    </recommendedName>
</protein>
<evidence type="ECO:0000313" key="2">
    <source>
        <dbReference type="EMBL" id="KAF9534633.1"/>
    </source>
</evidence>
<evidence type="ECO:0000313" key="3">
    <source>
        <dbReference type="Proteomes" id="UP000807306"/>
    </source>
</evidence>
<name>A0A9P6JW30_9AGAR</name>
<sequence>MRASSAAFQFLRRLCDCFVIAGLWGPLQTRSSSCALLLLLTALGVVPNQSHQELDNNIYRFAAWISMLMSVRKSPEKFAYHRRRSAVRVATRLFYAGETLDHRLHMPVGLNMGC</sequence>